<protein>
    <recommendedName>
        <fullName evidence="14">Peptidase M1 leukotriene A4 hydrolase/aminopeptidase C-terminal domain-containing protein</fullName>
    </recommendedName>
</protein>
<dbReference type="SUPFAM" id="SSF55486">
    <property type="entry name" value="Metalloproteases ('zincins'), catalytic domain"/>
    <property type="match status" value="1"/>
</dbReference>
<dbReference type="OrthoDB" id="79562at2759"/>
<evidence type="ECO:0000256" key="4">
    <source>
        <dbReference type="ARBA" id="ARBA00022490"/>
    </source>
</evidence>
<dbReference type="PANTHER" id="PTHR45726">
    <property type="entry name" value="LEUKOTRIENE A-4 HYDROLASE"/>
    <property type="match status" value="1"/>
</dbReference>
<dbReference type="InterPro" id="IPR045357">
    <property type="entry name" value="Aminopeptidase_N-like_N"/>
</dbReference>
<dbReference type="GO" id="GO:0005886">
    <property type="term" value="C:plasma membrane"/>
    <property type="evidence" value="ECO:0007669"/>
    <property type="project" value="UniProtKB-SubCell"/>
</dbReference>
<evidence type="ECO:0000313" key="15">
    <source>
        <dbReference type="EMBL" id="CAB3231789.1"/>
    </source>
</evidence>
<dbReference type="InterPro" id="IPR042097">
    <property type="entry name" value="Aminopeptidase_N-like_N_sf"/>
</dbReference>
<evidence type="ECO:0000256" key="10">
    <source>
        <dbReference type="ARBA" id="ARBA00023049"/>
    </source>
</evidence>
<evidence type="ECO:0000256" key="11">
    <source>
        <dbReference type="ARBA" id="ARBA00023288"/>
    </source>
</evidence>
<comment type="cofactor">
    <cofactor evidence="13">
        <name>Zn(2+)</name>
        <dbReference type="ChEBI" id="CHEBI:29105"/>
    </cofactor>
    <text evidence="13">Binds 1 zinc ion per subunit.</text>
</comment>
<dbReference type="InterPro" id="IPR034015">
    <property type="entry name" value="M1_LTA4H"/>
</dbReference>
<keyword evidence="11" id="KW-0449">Lipoprotein</keyword>
<keyword evidence="8" id="KW-0378">Hydrolase</keyword>
<dbReference type="InterPro" id="IPR038502">
    <property type="entry name" value="M1_LTA-4_hydro/amino_C_sf"/>
</dbReference>
<evidence type="ECO:0000259" key="14">
    <source>
        <dbReference type="SMART" id="SM01263"/>
    </source>
</evidence>
<keyword evidence="16" id="KW-1185">Reference proteome</keyword>
<sequence>MYFVYAVHKASSVLQGHTKCMGALSPLDPSSYSRPELAIIRHISLSLSVDFDNQVLNGEATLNLDVLADIADLPLDISNLKIHSIDTEAGTQLQYKLGEHVPNYGANLIVSLPKQFTRGEKLKIRIKYTTDPTASALTWLKAPQTLDKKYPYVFSQSSPIHARSILPCQDTPAVKFTYDAEVTAPDGFTVLMSALRGEVSHNKTKFNQPVPIPSNLFAITVGALDHRPLGPRSNVWSENGDVVRSAIEFEDTEKFLRAAEKICGPYNWTQYDLLVLPPSFPHGAMENPCLTFVSPTIVVGDKSLASVIIHEIMHSWTGNSLTIKNFEHFWLKEGFTVFLERKVTASLIEDPVEAKRKRDFRSLLGLEQLIEGVETLGATNPLTKLVLNLDGVHPDEAFSIIPYEKGSLFLRYLEDLFGGPEVFDGYIRSYVNKFSSKSFGTEEFKAHFLHYFKDSDKLNQIDWDAWLHGCGMPPVIPDYDKTMTEEVTALVGRIVNINVTLSYNDVEKLDVHQMIHLLQQLVVNAQLSLDRLNSLGKEYRIIVSKNSEILYRWLRLNVISRNDSILDEVFSFLNSLGRLKYVRPLYRELYSWEDVRARAIENFLENEKYMSHLTAYNLRRDLHLSD</sequence>
<gene>
    <name evidence="15" type="ORF">APLA_LOCUS4632</name>
</gene>
<dbReference type="GO" id="GO:0004301">
    <property type="term" value="F:epoxide hydrolase activity"/>
    <property type="evidence" value="ECO:0007669"/>
    <property type="project" value="TreeGrafter"/>
</dbReference>
<dbReference type="Gene3D" id="1.25.40.320">
    <property type="entry name" value="Peptidase M1, leukotriene A4 hydrolase/aminopeptidase C-terminal domain"/>
    <property type="match status" value="1"/>
</dbReference>
<dbReference type="SUPFAM" id="SSF63737">
    <property type="entry name" value="Leukotriene A4 hydrolase N-terminal domain"/>
    <property type="match status" value="1"/>
</dbReference>
<keyword evidence="4" id="KW-0963">Cytoplasm</keyword>
<dbReference type="Pfam" id="PF09127">
    <property type="entry name" value="Leuk-A4-hydro_C"/>
    <property type="match status" value="1"/>
</dbReference>
<dbReference type="CDD" id="cd09599">
    <property type="entry name" value="M1_LTA4H"/>
    <property type="match status" value="1"/>
</dbReference>
<feature type="domain" description="Peptidase M1 leukotriene A4 hydrolase/aminopeptidase C-terminal" evidence="14">
    <location>
        <begin position="482"/>
        <end position="622"/>
    </location>
</feature>
<evidence type="ECO:0000256" key="6">
    <source>
        <dbReference type="ARBA" id="ARBA00022670"/>
    </source>
</evidence>
<keyword evidence="9 13" id="KW-0862">Zinc</keyword>
<accession>A0A8S0ZG76</accession>
<evidence type="ECO:0000256" key="7">
    <source>
        <dbReference type="ARBA" id="ARBA00022723"/>
    </source>
</evidence>
<dbReference type="Gene3D" id="3.30.2010.30">
    <property type="match status" value="1"/>
</dbReference>
<dbReference type="SUPFAM" id="SSF48371">
    <property type="entry name" value="ARM repeat"/>
    <property type="match status" value="1"/>
</dbReference>
<dbReference type="GO" id="GO:0008237">
    <property type="term" value="F:metallopeptidase activity"/>
    <property type="evidence" value="ECO:0007669"/>
    <property type="project" value="UniProtKB-KW"/>
</dbReference>
<dbReference type="GO" id="GO:0006508">
    <property type="term" value="P:proteolysis"/>
    <property type="evidence" value="ECO:0007669"/>
    <property type="project" value="UniProtKB-KW"/>
</dbReference>
<evidence type="ECO:0000256" key="9">
    <source>
        <dbReference type="ARBA" id="ARBA00022833"/>
    </source>
</evidence>
<dbReference type="InterPro" id="IPR001930">
    <property type="entry name" value="Peptidase_M1"/>
</dbReference>
<name>A0A8S0ZG76_ARCPL</name>
<dbReference type="InterPro" id="IPR049980">
    <property type="entry name" value="LTA4H_cat"/>
</dbReference>
<dbReference type="GO" id="GO:0005829">
    <property type="term" value="C:cytosol"/>
    <property type="evidence" value="ECO:0007669"/>
    <property type="project" value="TreeGrafter"/>
</dbReference>
<dbReference type="Proteomes" id="UP000494106">
    <property type="component" value="Unassembled WGS sequence"/>
</dbReference>
<keyword evidence="7 13" id="KW-0479">Metal-binding</keyword>
<comment type="caution">
    <text evidence="15">The sequence shown here is derived from an EMBL/GenBank/DDBJ whole genome shotgun (WGS) entry which is preliminary data.</text>
</comment>
<dbReference type="InterPro" id="IPR016024">
    <property type="entry name" value="ARM-type_fold"/>
</dbReference>
<dbReference type="GO" id="GO:0008270">
    <property type="term" value="F:zinc ion binding"/>
    <property type="evidence" value="ECO:0007669"/>
    <property type="project" value="InterPro"/>
</dbReference>
<dbReference type="Gene3D" id="2.60.40.1730">
    <property type="entry name" value="tricorn interacting facor f3 domain"/>
    <property type="match status" value="1"/>
</dbReference>
<dbReference type="PANTHER" id="PTHR45726:SF3">
    <property type="entry name" value="LEUKOTRIENE A-4 HYDROLASE"/>
    <property type="match status" value="1"/>
</dbReference>
<dbReference type="AlphaFoldDB" id="A0A8S0ZG76"/>
<feature type="binding site" evidence="13">
    <location>
        <position position="333"/>
    </location>
    <ligand>
        <name>Zn(2+)</name>
        <dbReference type="ChEBI" id="CHEBI:29105"/>
        <note>catalytic</note>
    </ligand>
</feature>
<feature type="active site" description="Proton donor" evidence="12">
    <location>
        <position position="403"/>
    </location>
</feature>
<evidence type="ECO:0000256" key="2">
    <source>
        <dbReference type="ARBA" id="ARBA00004609"/>
    </source>
</evidence>
<dbReference type="GO" id="GO:0043171">
    <property type="term" value="P:peptide catabolic process"/>
    <property type="evidence" value="ECO:0007669"/>
    <property type="project" value="TreeGrafter"/>
</dbReference>
<evidence type="ECO:0000256" key="8">
    <source>
        <dbReference type="ARBA" id="ARBA00022801"/>
    </source>
</evidence>
<dbReference type="InterPro" id="IPR014782">
    <property type="entry name" value="Peptidase_M1_dom"/>
</dbReference>
<keyword evidence="6" id="KW-0645">Protease</keyword>
<evidence type="ECO:0000256" key="1">
    <source>
        <dbReference type="ARBA" id="ARBA00004496"/>
    </source>
</evidence>
<feature type="active site" description="Proton acceptor" evidence="12">
    <location>
        <position position="311"/>
    </location>
</feature>
<feature type="binding site" evidence="13">
    <location>
        <position position="310"/>
    </location>
    <ligand>
        <name>Zn(2+)</name>
        <dbReference type="ChEBI" id="CHEBI:29105"/>
        <note>catalytic</note>
    </ligand>
</feature>
<dbReference type="GO" id="GO:0004177">
    <property type="term" value="F:aminopeptidase activity"/>
    <property type="evidence" value="ECO:0007669"/>
    <property type="project" value="TreeGrafter"/>
</dbReference>
<feature type="binding site" evidence="13">
    <location>
        <position position="314"/>
    </location>
    <ligand>
        <name>Zn(2+)</name>
        <dbReference type="ChEBI" id="CHEBI:29105"/>
        <note>catalytic</note>
    </ligand>
</feature>
<dbReference type="InterPro" id="IPR015211">
    <property type="entry name" value="Peptidase_M1_C"/>
</dbReference>
<dbReference type="PRINTS" id="PR00756">
    <property type="entry name" value="ALADIPTASE"/>
</dbReference>
<dbReference type="EMBL" id="CADEBC010000473">
    <property type="protein sequence ID" value="CAB3231789.1"/>
    <property type="molecule type" value="Genomic_DNA"/>
</dbReference>
<keyword evidence="5" id="KW-0325">Glycoprotein</keyword>
<dbReference type="InterPro" id="IPR027268">
    <property type="entry name" value="Peptidase_M4/M1_CTD_sf"/>
</dbReference>
<keyword evidence="5" id="KW-0336">GPI-anchor</keyword>
<dbReference type="SMART" id="SM01263">
    <property type="entry name" value="Leuk-A4-hydro_C"/>
    <property type="match status" value="1"/>
</dbReference>
<dbReference type="Pfam" id="PF01433">
    <property type="entry name" value="Peptidase_M1"/>
    <property type="match status" value="1"/>
</dbReference>
<comment type="subcellular location">
    <subcellularLocation>
        <location evidence="2">Cell membrane</location>
        <topology evidence="2">Lipid-anchor</topology>
        <topology evidence="2">GPI-anchor</topology>
    </subcellularLocation>
    <subcellularLocation>
        <location evidence="1">Cytoplasm</location>
    </subcellularLocation>
</comment>
<keyword evidence="5" id="KW-0472">Membrane</keyword>
<evidence type="ECO:0000256" key="12">
    <source>
        <dbReference type="PIRSR" id="PIRSR634015-1"/>
    </source>
</evidence>
<evidence type="ECO:0000256" key="13">
    <source>
        <dbReference type="PIRSR" id="PIRSR634015-3"/>
    </source>
</evidence>
<dbReference type="FunFam" id="1.10.390.10:FF:000003">
    <property type="entry name" value="Leukotriene A(4) hydrolase"/>
    <property type="match status" value="1"/>
</dbReference>
<proteinExistence type="inferred from homology"/>
<comment type="similarity">
    <text evidence="3">Belongs to the peptidase M1 family.</text>
</comment>
<evidence type="ECO:0000256" key="3">
    <source>
        <dbReference type="ARBA" id="ARBA00010136"/>
    </source>
</evidence>
<dbReference type="GO" id="GO:0098552">
    <property type="term" value="C:side of membrane"/>
    <property type="evidence" value="ECO:0007669"/>
    <property type="project" value="UniProtKB-KW"/>
</dbReference>
<dbReference type="FunFam" id="3.30.2010.30:FF:000001">
    <property type="entry name" value="Leukotriene A(4) hydrolase"/>
    <property type="match status" value="1"/>
</dbReference>
<evidence type="ECO:0000256" key="5">
    <source>
        <dbReference type="ARBA" id="ARBA00022622"/>
    </source>
</evidence>
<reference evidence="15 16" key="1">
    <citation type="submission" date="2020-04" db="EMBL/GenBank/DDBJ databases">
        <authorList>
            <person name="Wallbank WR R."/>
            <person name="Pardo Diaz C."/>
            <person name="Kozak K."/>
            <person name="Martin S."/>
            <person name="Jiggins C."/>
            <person name="Moest M."/>
            <person name="Warren A I."/>
            <person name="Byers J.R.P. K."/>
            <person name="Montejo-Kovacevich G."/>
            <person name="Yen C E."/>
        </authorList>
    </citation>
    <scope>NUCLEOTIDE SEQUENCE [LARGE SCALE GENOMIC DNA]</scope>
</reference>
<organism evidence="15 16">
    <name type="scientific">Arctia plantaginis</name>
    <name type="common">Wood tiger moth</name>
    <name type="synonym">Phalaena plantaginis</name>
    <dbReference type="NCBI Taxonomy" id="874455"/>
    <lineage>
        <taxon>Eukaryota</taxon>
        <taxon>Metazoa</taxon>
        <taxon>Ecdysozoa</taxon>
        <taxon>Arthropoda</taxon>
        <taxon>Hexapoda</taxon>
        <taxon>Insecta</taxon>
        <taxon>Pterygota</taxon>
        <taxon>Neoptera</taxon>
        <taxon>Endopterygota</taxon>
        <taxon>Lepidoptera</taxon>
        <taxon>Glossata</taxon>
        <taxon>Ditrysia</taxon>
        <taxon>Noctuoidea</taxon>
        <taxon>Erebidae</taxon>
        <taxon>Arctiinae</taxon>
        <taxon>Arctia</taxon>
    </lineage>
</organism>
<evidence type="ECO:0000313" key="16">
    <source>
        <dbReference type="Proteomes" id="UP000494106"/>
    </source>
</evidence>
<dbReference type="Pfam" id="PF17900">
    <property type="entry name" value="Peptidase_M1_N"/>
    <property type="match status" value="1"/>
</dbReference>
<keyword evidence="10" id="KW-0482">Metalloprotease</keyword>
<dbReference type="Gene3D" id="1.10.390.10">
    <property type="entry name" value="Neutral Protease Domain 2"/>
    <property type="match status" value="1"/>
</dbReference>